<gene>
    <name evidence="1" type="ORF">PLEPLA_LOCUS13412</name>
</gene>
<accession>A0A9N7U7B1</accession>
<comment type="caution">
    <text evidence="1">The sequence shown here is derived from an EMBL/GenBank/DDBJ whole genome shotgun (WGS) entry which is preliminary data.</text>
</comment>
<protein>
    <submittedName>
        <fullName evidence="1">Uncharacterized protein</fullName>
    </submittedName>
</protein>
<dbReference type="EMBL" id="CADEAL010000807">
    <property type="protein sequence ID" value="CAB1425482.1"/>
    <property type="molecule type" value="Genomic_DNA"/>
</dbReference>
<keyword evidence="2" id="KW-1185">Reference proteome</keyword>
<proteinExistence type="predicted"/>
<dbReference type="AlphaFoldDB" id="A0A9N7U7B1"/>
<evidence type="ECO:0000313" key="2">
    <source>
        <dbReference type="Proteomes" id="UP001153269"/>
    </source>
</evidence>
<evidence type="ECO:0000313" key="1">
    <source>
        <dbReference type="EMBL" id="CAB1425482.1"/>
    </source>
</evidence>
<reference evidence="1" key="1">
    <citation type="submission" date="2020-03" db="EMBL/GenBank/DDBJ databases">
        <authorList>
            <person name="Weist P."/>
        </authorList>
    </citation>
    <scope>NUCLEOTIDE SEQUENCE</scope>
</reference>
<name>A0A9N7U7B1_PLEPL</name>
<organism evidence="1 2">
    <name type="scientific">Pleuronectes platessa</name>
    <name type="common">European plaice</name>
    <dbReference type="NCBI Taxonomy" id="8262"/>
    <lineage>
        <taxon>Eukaryota</taxon>
        <taxon>Metazoa</taxon>
        <taxon>Chordata</taxon>
        <taxon>Craniata</taxon>
        <taxon>Vertebrata</taxon>
        <taxon>Euteleostomi</taxon>
        <taxon>Actinopterygii</taxon>
        <taxon>Neopterygii</taxon>
        <taxon>Teleostei</taxon>
        <taxon>Neoteleostei</taxon>
        <taxon>Acanthomorphata</taxon>
        <taxon>Carangaria</taxon>
        <taxon>Pleuronectiformes</taxon>
        <taxon>Pleuronectoidei</taxon>
        <taxon>Pleuronectidae</taxon>
        <taxon>Pleuronectes</taxon>
    </lineage>
</organism>
<sequence length="137" mass="14437">MVSCGGGNAGIGRHLHSREMLQWIWFESEGGRHSGACGCGWLQLGTLPLSLPEAQQSCQLNTEPQTMFLQPNACGTVDTETGGEPSTTNQSQGGIQALALSPTARAGLSRPALMFGIDCADIALLEGTILPDRLRTL</sequence>
<dbReference type="Proteomes" id="UP001153269">
    <property type="component" value="Unassembled WGS sequence"/>
</dbReference>